<dbReference type="Pfam" id="PF01593">
    <property type="entry name" value="Amino_oxidase"/>
    <property type="match status" value="1"/>
</dbReference>
<evidence type="ECO:0000313" key="2">
    <source>
        <dbReference type="EMBL" id="CAD6492652.1"/>
    </source>
</evidence>
<dbReference type="PANTHER" id="PTHR43734:SF1">
    <property type="entry name" value="PHYTOENE DESATURASE"/>
    <property type="match status" value="1"/>
</dbReference>
<sequence>MNRYDVIVVGGGISGLMTALAIGKHGKRVLVVEEQSLLGGNCNSYMVDGFQVDTGPHAITGLIQGPLRQIINEYLDYTPVFLTYGTYFVRTSKGITKIPSTIAEFVGFDVLPRRDRLMISQAITKALTLTSFGVDTSLQSVYDFLPGNLSSQSIEFTDAICYFLTGRSMRETSVHRVLAGSNFVDDEMKEDANHSTLTEQLTSRITRLSRLATNRVSKSQAYVRGGLKSFLNAVIYSMPKNVEIRTNQRVNKILSSGGIVMGVETDDELVTCDVVVYSGFAKQLPSLVNELPEQYVSNLGRITQTKSLTVWLGLSHEMPEFNYIGSEIWFQKHAYWAMPISNYTDGLAPKGKQLVGFTFVVDETKTIESEKRKAMDTIIEAVPRVEQSIEMEHYQIATPEKASVTINGYIAENRTPVKNLYLVGTDTDRRSMGLTRAGFSVLNLLKLLKNDGYLK</sequence>
<comment type="caution">
    <text evidence="2">The sequence shown here is derived from an EMBL/GenBank/DDBJ whole genome shotgun (WGS) entry which is preliminary data.</text>
</comment>
<protein>
    <submittedName>
        <fullName evidence="2">Flavin containing amine oxidoreductase</fullName>
    </submittedName>
</protein>
<dbReference type="Gene3D" id="3.50.50.60">
    <property type="entry name" value="FAD/NAD(P)-binding domain"/>
    <property type="match status" value="2"/>
</dbReference>
<dbReference type="Proteomes" id="UP000634805">
    <property type="component" value="Unassembled WGS sequence"/>
</dbReference>
<dbReference type="AlphaFoldDB" id="A0A811TAI2"/>
<gene>
    <name evidence="2" type="ORF">EMLJLAPB_00346</name>
</gene>
<name>A0A811TAI2_9EURY</name>
<proteinExistence type="predicted"/>
<dbReference type="PANTHER" id="PTHR43734">
    <property type="entry name" value="PHYTOENE DESATURASE"/>
    <property type="match status" value="1"/>
</dbReference>
<dbReference type="InterPro" id="IPR036188">
    <property type="entry name" value="FAD/NAD-bd_sf"/>
</dbReference>
<feature type="domain" description="Amine oxidase" evidence="1">
    <location>
        <begin position="13"/>
        <end position="428"/>
    </location>
</feature>
<organism evidence="2 3">
    <name type="scientific">Candidatus Argoarchaeum ethanivorans</name>
    <dbReference type="NCBI Taxonomy" id="2608793"/>
    <lineage>
        <taxon>Archaea</taxon>
        <taxon>Methanobacteriati</taxon>
        <taxon>Methanobacteriota</taxon>
        <taxon>Stenosarchaea group</taxon>
        <taxon>Methanomicrobia</taxon>
        <taxon>Methanosarcinales</taxon>
        <taxon>Methanosarcinales incertae sedis</taxon>
        <taxon>GOM Arc I cluster</taxon>
        <taxon>Candidatus Argoarchaeum</taxon>
    </lineage>
</organism>
<dbReference type="GO" id="GO:0016491">
    <property type="term" value="F:oxidoreductase activity"/>
    <property type="evidence" value="ECO:0007669"/>
    <property type="project" value="InterPro"/>
</dbReference>
<accession>A0A811TAI2</accession>
<dbReference type="InterPro" id="IPR002937">
    <property type="entry name" value="Amino_oxidase"/>
</dbReference>
<evidence type="ECO:0000259" key="1">
    <source>
        <dbReference type="Pfam" id="PF01593"/>
    </source>
</evidence>
<dbReference type="EMBL" id="CAJHIS010000006">
    <property type="protein sequence ID" value="CAD6492652.1"/>
    <property type="molecule type" value="Genomic_DNA"/>
</dbReference>
<reference evidence="2" key="1">
    <citation type="submission" date="2020-10" db="EMBL/GenBank/DDBJ databases">
        <authorList>
            <person name="Hahn C.J."/>
            <person name="Laso-Perez R."/>
            <person name="Vulcano F."/>
            <person name="Vaziourakis K.-M."/>
            <person name="Stokke R."/>
            <person name="Steen I.H."/>
            <person name="Teske A."/>
            <person name="Boetius A."/>
            <person name="Liebeke M."/>
            <person name="Amann R."/>
            <person name="Knittel K."/>
        </authorList>
    </citation>
    <scope>NUCLEOTIDE SEQUENCE</scope>
    <source>
        <strain evidence="2">Gfbio:e3339647-f889-4370-9287-4fb5cb688e4c:AG392D22_GoMArc1</strain>
    </source>
</reference>
<evidence type="ECO:0000313" key="3">
    <source>
        <dbReference type="Proteomes" id="UP000634805"/>
    </source>
</evidence>
<dbReference type="SUPFAM" id="SSF51905">
    <property type="entry name" value="FAD/NAD(P)-binding domain"/>
    <property type="match status" value="1"/>
</dbReference>